<dbReference type="EMBL" id="FNNQ01000010">
    <property type="protein sequence ID" value="SDX08896.1"/>
    <property type="molecule type" value="Genomic_DNA"/>
</dbReference>
<accession>A0A1H2YUS1</accession>
<reference evidence="6 7" key="1">
    <citation type="submission" date="2016-10" db="EMBL/GenBank/DDBJ databases">
        <authorList>
            <person name="de Groot N.N."/>
        </authorList>
    </citation>
    <scope>NUCLEOTIDE SEQUENCE [LARGE SCALE GENOMIC DNA]</scope>
    <source>
        <strain evidence="6 7">DSM 45610</strain>
    </source>
</reference>
<keyword evidence="6" id="KW-0456">Lyase</keyword>
<gene>
    <name evidence="6" type="ORF">SAMN05444487_11013</name>
</gene>
<evidence type="ECO:0000313" key="6">
    <source>
        <dbReference type="EMBL" id="SDX08896.1"/>
    </source>
</evidence>
<organism evidence="6 7">
    <name type="scientific">Marininema mesophilum</name>
    <dbReference type="NCBI Taxonomy" id="1048340"/>
    <lineage>
        <taxon>Bacteria</taxon>
        <taxon>Bacillati</taxon>
        <taxon>Bacillota</taxon>
        <taxon>Bacilli</taxon>
        <taxon>Bacillales</taxon>
        <taxon>Thermoactinomycetaceae</taxon>
        <taxon>Marininema</taxon>
    </lineage>
</organism>
<name>A0A1H2YUS1_9BACL</name>
<dbReference type="PANTHER" id="PTHR43585">
    <property type="entry name" value="FUMIPYRROLE BIOSYNTHESIS PROTEIN C"/>
    <property type="match status" value="1"/>
</dbReference>
<feature type="domain" description="ATP-grasp" evidence="5">
    <location>
        <begin position="116"/>
        <end position="315"/>
    </location>
</feature>
<dbReference type="GO" id="GO:0016829">
    <property type="term" value="F:lyase activity"/>
    <property type="evidence" value="ECO:0007669"/>
    <property type="project" value="UniProtKB-KW"/>
</dbReference>
<dbReference type="OrthoDB" id="9803907at2"/>
<dbReference type="Proteomes" id="UP000198534">
    <property type="component" value="Unassembled WGS sequence"/>
</dbReference>
<dbReference type="GO" id="GO:0046872">
    <property type="term" value="F:metal ion binding"/>
    <property type="evidence" value="ECO:0007669"/>
    <property type="project" value="InterPro"/>
</dbReference>
<dbReference type="PROSITE" id="PS50975">
    <property type="entry name" value="ATP_GRASP"/>
    <property type="match status" value="1"/>
</dbReference>
<dbReference type="AlphaFoldDB" id="A0A1H2YUS1"/>
<dbReference type="InterPro" id="IPR052032">
    <property type="entry name" value="ATP-dep_AA_Ligase"/>
</dbReference>
<dbReference type="InterPro" id="IPR040570">
    <property type="entry name" value="LAL_C2"/>
</dbReference>
<keyword evidence="3 4" id="KW-0067">ATP-binding</keyword>
<keyword evidence="2 4" id="KW-0547">Nucleotide-binding</keyword>
<dbReference type="STRING" id="1048340.SAMN05444487_11013"/>
<evidence type="ECO:0000256" key="4">
    <source>
        <dbReference type="PROSITE-ProRule" id="PRU00409"/>
    </source>
</evidence>
<dbReference type="Pfam" id="PF18603">
    <property type="entry name" value="LAL_C2"/>
    <property type="match status" value="1"/>
</dbReference>
<evidence type="ECO:0000313" key="7">
    <source>
        <dbReference type="Proteomes" id="UP000198534"/>
    </source>
</evidence>
<dbReference type="InterPro" id="IPR011761">
    <property type="entry name" value="ATP-grasp"/>
</dbReference>
<dbReference type="Pfam" id="PF13535">
    <property type="entry name" value="ATP-grasp_4"/>
    <property type="match status" value="1"/>
</dbReference>
<dbReference type="PANTHER" id="PTHR43585:SF2">
    <property type="entry name" value="ATP-GRASP ENZYME FSQD"/>
    <property type="match status" value="1"/>
</dbReference>
<protein>
    <submittedName>
        <fullName evidence="6">Cysteine synthase A/argininosuccinate lyase</fullName>
    </submittedName>
</protein>
<evidence type="ECO:0000259" key="5">
    <source>
        <dbReference type="PROSITE" id="PS50975"/>
    </source>
</evidence>
<evidence type="ECO:0000256" key="2">
    <source>
        <dbReference type="ARBA" id="ARBA00022741"/>
    </source>
</evidence>
<evidence type="ECO:0000256" key="3">
    <source>
        <dbReference type="ARBA" id="ARBA00022840"/>
    </source>
</evidence>
<proteinExistence type="predicted"/>
<dbReference type="GO" id="GO:0005524">
    <property type="term" value="F:ATP binding"/>
    <property type="evidence" value="ECO:0007669"/>
    <property type="project" value="UniProtKB-UniRule"/>
</dbReference>
<keyword evidence="1" id="KW-0436">Ligase</keyword>
<dbReference type="GO" id="GO:0016874">
    <property type="term" value="F:ligase activity"/>
    <property type="evidence" value="ECO:0007669"/>
    <property type="project" value="UniProtKB-KW"/>
</dbReference>
<dbReference type="RefSeq" id="WP_091740337.1">
    <property type="nucleotide sequence ID" value="NZ_FNNQ01000010.1"/>
</dbReference>
<keyword evidence="7" id="KW-1185">Reference proteome</keyword>
<sequence length="408" mass="45554">MGNNMILFIESNTTGSGMKALKRTKEMGFYPVFLTNDPTRYQGLSHIDCLVVECDTNSVRRVQKKIDRFFQTDHIIGITTTSDFYLEIVAELQQVYQLQGNSPKTIRTCRHKGLSRMALDQHQVLQPKFWIVNSKIELQKISTLISYPVVVKPVDDSGSNGVKLCHDIVEVITHTQELLGVHINVRGQSTEQSVLIEEYVDAPEFSVEMFSDKGDIHFIGITQKEIIGNPYFVEAGHIFPAPLSGEQILNIKNTVIKALQAVQHRFGPSHTEVKWTPQGASVIEINARLAGGMIPELIRISTGVDLLDQQIRMVSGSSFHISESKRKVSGIRFLTTNTSGVFNGFDGVEKAREISGIEQIVITAQKGKKIRPPQNAYDRLGYIVAKGSSSIEVKKKMDEALSKIRTKI</sequence>
<dbReference type="SUPFAM" id="SSF56059">
    <property type="entry name" value="Glutathione synthetase ATP-binding domain-like"/>
    <property type="match status" value="1"/>
</dbReference>
<dbReference type="Gene3D" id="3.30.470.20">
    <property type="entry name" value="ATP-grasp fold, B domain"/>
    <property type="match status" value="1"/>
</dbReference>
<evidence type="ECO:0000256" key="1">
    <source>
        <dbReference type="ARBA" id="ARBA00022598"/>
    </source>
</evidence>